<feature type="repeat" description="TPR" evidence="1">
    <location>
        <begin position="74"/>
        <end position="107"/>
    </location>
</feature>
<evidence type="ECO:0000259" key="3">
    <source>
        <dbReference type="Pfam" id="PF05036"/>
    </source>
</evidence>
<dbReference type="SUPFAM" id="SSF110997">
    <property type="entry name" value="Sporulation related repeat"/>
    <property type="match status" value="1"/>
</dbReference>
<sequence>MNSRTILSLSVSALILGGTVVGCASTHPTLARAAASSEQLDSMAGKAREALAADKNADAVHYAEQLVAAAPRNANYRALLGRSYLASGRFLSAEQALGDALSLSPRDGNVALNLVLAQTAQGKWDAARETLTDHGDRIDPIDRGLALALAGDPEGALGILSQAARGPSASARARQNYALALALAGQWSAAKAVASVDVPASQLDARMTQWAQFAQPKRASDQVASLLGVQPVADSGQPVQLALNDSGAQLAAASVVSPGDDFVAVSPAVENDMSIAVAEPDAVPAPVATSAAPAAMPEIRFAARREVVQDIPVRVPHAAPQAVAKADRTASEPRAPKALTSGNFYVQLGAYENAAVAKDKWRHMRHRIQRLASLTPSGMSASVDGRQFYRLSVGGYSRGDAVSLCRQVRAHGGNCFVRGDAGDQMAQWVRKDVQLASR</sequence>
<dbReference type="Gene3D" id="1.25.40.10">
    <property type="entry name" value="Tetratricopeptide repeat domain"/>
    <property type="match status" value="1"/>
</dbReference>
<dbReference type="InterPro" id="IPR036680">
    <property type="entry name" value="SPOR-like_sf"/>
</dbReference>
<organism evidence="4 5">
    <name type="scientific">Stakelama saccharophila</name>
    <dbReference type="NCBI Taxonomy" id="3075605"/>
    <lineage>
        <taxon>Bacteria</taxon>
        <taxon>Pseudomonadati</taxon>
        <taxon>Pseudomonadota</taxon>
        <taxon>Alphaproteobacteria</taxon>
        <taxon>Sphingomonadales</taxon>
        <taxon>Sphingomonadaceae</taxon>
        <taxon>Stakelama</taxon>
    </lineage>
</organism>
<accession>A0ABZ0B5J4</accession>
<feature type="domain" description="SPOR" evidence="3">
    <location>
        <begin position="341"/>
        <end position="418"/>
    </location>
</feature>
<evidence type="ECO:0000256" key="1">
    <source>
        <dbReference type="PROSITE-ProRule" id="PRU00339"/>
    </source>
</evidence>
<dbReference type="Proteomes" id="UP001302249">
    <property type="component" value="Chromosome"/>
</dbReference>
<dbReference type="Pfam" id="PF05036">
    <property type="entry name" value="SPOR"/>
    <property type="match status" value="1"/>
</dbReference>
<feature type="signal peptide" evidence="2">
    <location>
        <begin position="1"/>
        <end position="24"/>
    </location>
</feature>
<keyword evidence="2" id="KW-0732">Signal</keyword>
<dbReference type="InterPro" id="IPR007730">
    <property type="entry name" value="SPOR-like_dom"/>
</dbReference>
<name>A0ABZ0B5J4_9SPHN</name>
<evidence type="ECO:0000256" key="2">
    <source>
        <dbReference type="SAM" id="SignalP"/>
    </source>
</evidence>
<dbReference type="Gene3D" id="3.30.70.1070">
    <property type="entry name" value="Sporulation related repeat"/>
    <property type="match status" value="1"/>
</dbReference>
<dbReference type="InterPro" id="IPR011990">
    <property type="entry name" value="TPR-like_helical_dom_sf"/>
</dbReference>
<dbReference type="RefSeq" id="WP_313913284.1">
    <property type="nucleotide sequence ID" value="NZ_CP135076.1"/>
</dbReference>
<dbReference type="InterPro" id="IPR019734">
    <property type="entry name" value="TPR_rpt"/>
</dbReference>
<keyword evidence="1" id="KW-0802">TPR repeat</keyword>
<keyword evidence="5" id="KW-1185">Reference proteome</keyword>
<protein>
    <submittedName>
        <fullName evidence="4">SPOR domain-containing protein</fullName>
    </submittedName>
</protein>
<gene>
    <name evidence="4" type="ORF">RPR59_09155</name>
</gene>
<dbReference type="PROSITE" id="PS50005">
    <property type="entry name" value="TPR"/>
    <property type="match status" value="1"/>
</dbReference>
<feature type="chain" id="PRO_5045977089" evidence="2">
    <location>
        <begin position="25"/>
        <end position="438"/>
    </location>
</feature>
<dbReference type="Pfam" id="PF14559">
    <property type="entry name" value="TPR_19"/>
    <property type="match status" value="1"/>
</dbReference>
<reference evidence="4 5" key="1">
    <citation type="submission" date="2023-09" db="EMBL/GenBank/DDBJ databases">
        <authorList>
            <person name="Rey-Velasco X."/>
        </authorList>
    </citation>
    <scope>NUCLEOTIDE SEQUENCE [LARGE SCALE GENOMIC DNA]</scope>
    <source>
        <strain evidence="4 5">W311</strain>
    </source>
</reference>
<evidence type="ECO:0000313" key="5">
    <source>
        <dbReference type="Proteomes" id="UP001302249"/>
    </source>
</evidence>
<evidence type="ECO:0000313" key="4">
    <source>
        <dbReference type="EMBL" id="WNO52634.1"/>
    </source>
</evidence>
<dbReference type="PROSITE" id="PS51257">
    <property type="entry name" value="PROKAR_LIPOPROTEIN"/>
    <property type="match status" value="1"/>
</dbReference>
<dbReference type="SUPFAM" id="SSF48452">
    <property type="entry name" value="TPR-like"/>
    <property type="match status" value="1"/>
</dbReference>
<dbReference type="EMBL" id="CP135076">
    <property type="protein sequence ID" value="WNO52634.1"/>
    <property type="molecule type" value="Genomic_DNA"/>
</dbReference>
<proteinExistence type="predicted"/>